<proteinExistence type="predicted"/>
<dbReference type="GO" id="GO:0046677">
    <property type="term" value="P:response to antibiotic"/>
    <property type="evidence" value="ECO:0007669"/>
    <property type="project" value="UniProtKB-KW"/>
</dbReference>
<dbReference type="InterPro" id="IPR036259">
    <property type="entry name" value="MFS_trans_sf"/>
</dbReference>
<dbReference type="GO" id="GO:0022857">
    <property type="term" value="F:transmembrane transporter activity"/>
    <property type="evidence" value="ECO:0007669"/>
    <property type="project" value="InterPro"/>
</dbReference>
<feature type="transmembrane region" description="Helical" evidence="8">
    <location>
        <begin position="273"/>
        <end position="294"/>
    </location>
</feature>
<dbReference type="InterPro" id="IPR020846">
    <property type="entry name" value="MFS_dom"/>
</dbReference>
<evidence type="ECO:0000256" key="1">
    <source>
        <dbReference type="ARBA" id="ARBA00004651"/>
    </source>
</evidence>
<feature type="transmembrane region" description="Helical" evidence="8">
    <location>
        <begin position="88"/>
        <end position="107"/>
    </location>
</feature>
<feature type="transmembrane region" description="Helical" evidence="8">
    <location>
        <begin position="144"/>
        <end position="163"/>
    </location>
</feature>
<reference evidence="10" key="1">
    <citation type="submission" date="2019-10" db="EMBL/GenBank/DDBJ databases">
        <title>Nonomuraea sp. nov., isolated from Phyllanthus amarus.</title>
        <authorList>
            <person name="Klykleung N."/>
            <person name="Tanasupawat S."/>
        </authorList>
    </citation>
    <scope>NUCLEOTIDE SEQUENCE [LARGE SCALE GENOMIC DNA]</scope>
    <source>
        <strain evidence="10">3MP-10</strain>
    </source>
</reference>
<keyword evidence="11" id="KW-1185">Reference proteome</keyword>
<feature type="transmembrane region" description="Helical" evidence="8">
    <location>
        <begin position="440"/>
        <end position="462"/>
    </location>
</feature>
<feature type="transmembrane region" description="Helical" evidence="8">
    <location>
        <begin position="367"/>
        <end position="396"/>
    </location>
</feature>
<keyword evidence="4 8" id="KW-1133">Transmembrane helix</keyword>
<evidence type="ECO:0000256" key="8">
    <source>
        <dbReference type="SAM" id="Phobius"/>
    </source>
</evidence>
<dbReference type="AlphaFoldDB" id="A0A5N6A9W4"/>
<dbReference type="Proteomes" id="UP000314251">
    <property type="component" value="Unassembled WGS sequence"/>
</dbReference>
<feature type="transmembrane region" description="Helical" evidence="8">
    <location>
        <begin position="234"/>
        <end position="253"/>
    </location>
</feature>
<keyword evidence="2" id="KW-0813">Transport</keyword>
<gene>
    <name evidence="10" type="ORF">FH607_015350</name>
</gene>
<keyword evidence="3 8" id="KW-0812">Transmembrane</keyword>
<feature type="transmembrane region" description="Helical" evidence="8">
    <location>
        <begin position="314"/>
        <end position="332"/>
    </location>
</feature>
<keyword evidence="5 8" id="KW-0472">Membrane</keyword>
<feature type="domain" description="Major facilitator superfamily (MFS) profile" evidence="9">
    <location>
        <begin position="18"/>
        <end position="467"/>
    </location>
</feature>
<evidence type="ECO:0000256" key="2">
    <source>
        <dbReference type="ARBA" id="ARBA00022448"/>
    </source>
</evidence>
<dbReference type="RefSeq" id="WP_139668811.1">
    <property type="nucleotide sequence ID" value="NZ_VDLY02000009.1"/>
</dbReference>
<feature type="region of interest" description="Disordered" evidence="7">
    <location>
        <begin position="470"/>
        <end position="491"/>
    </location>
</feature>
<feature type="transmembrane region" description="Helical" evidence="8">
    <location>
        <begin position="339"/>
        <end position="361"/>
    </location>
</feature>
<protein>
    <submittedName>
        <fullName evidence="10">MFS transporter</fullName>
    </submittedName>
</protein>
<evidence type="ECO:0000256" key="6">
    <source>
        <dbReference type="ARBA" id="ARBA00023251"/>
    </source>
</evidence>
<dbReference type="GO" id="GO:0005886">
    <property type="term" value="C:plasma membrane"/>
    <property type="evidence" value="ECO:0007669"/>
    <property type="project" value="UniProtKB-SubCell"/>
</dbReference>
<accession>A0A5N6A9W4</accession>
<feature type="transmembrane region" description="Helical" evidence="8">
    <location>
        <begin position="175"/>
        <end position="197"/>
    </location>
</feature>
<dbReference type="Gene3D" id="1.20.1250.20">
    <property type="entry name" value="MFS general substrate transporter like domains"/>
    <property type="match status" value="1"/>
</dbReference>
<evidence type="ECO:0000259" key="9">
    <source>
        <dbReference type="PROSITE" id="PS50850"/>
    </source>
</evidence>
<feature type="transmembrane region" description="Helical" evidence="8">
    <location>
        <begin position="57"/>
        <end position="76"/>
    </location>
</feature>
<dbReference type="InterPro" id="IPR011701">
    <property type="entry name" value="MFS"/>
</dbReference>
<evidence type="ECO:0000313" key="11">
    <source>
        <dbReference type="Proteomes" id="UP000314251"/>
    </source>
</evidence>
<organism evidence="10 11">
    <name type="scientific">Streptomyces mimosae</name>
    <dbReference type="NCBI Taxonomy" id="2586635"/>
    <lineage>
        <taxon>Bacteria</taxon>
        <taxon>Bacillati</taxon>
        <taxon>Actinomycetota</taxon>
        <taxon>Actinomycetes</taxon>
        <taxon>Kitasatosporales</taxon>
        <taxon>Streptomycetaceae</taxon>
        <taxon>Streptomyces</taxon>
    </lineage>
</organism>
<keyword evidence="6" id="KW-0046">Antibiotic resistance</keyword>
<evidence type="ECO:0000256" key="5">
    <source>
        <dbReference type="ARBA" id="ARBA00023136"/>
    </source>
</evidence>
<sequence length="491" mass="48917">MKHSATPPRPASRSTSGSTTGAFAALLLAVLSFSLLQTFVVPALPELRADLGADTTTASWVISAFLVSSSVGTVILGRLGDLFGRRRLMLVSLGILALGSLLAALSGSIGVLIAARAVQGLGAGTFPLAFGLVRETFPRERVPVVIGTISAVFGIGFGLGLVLPGPLIDAFGWESLFWASLILVLVAAAAVLAFIRVPAQLARGRVDMAGAALLSVALVALLLAISQIRVWGTLPVVVLTGVAVAAFAAFLVLENRLTAPLMNLTILRRRPVVAANLTALIIGFGMYGAFTLVPQLVQTPPSAGYGFGASTTEAGLYLLPMAVTMLFAGPLAGRLGPGLGWTNALVVACLVGAAGFGLLAAGRDVGWAIATGAGVIGVGIGFAFSALANVVVAAVEPHETGEATGVNTIVRTIGGAFGAQAAAAIVTADTLPGSGIPEPAGYTVAFAVSALALAAAAPAALIGRRRGGGNGGNGAGAPGASAGAEHEGVAR</sequence>
<comment type="subcellular location">
    <subcellularLocation>
        <location evidence="1">Cell membrane</location>
        <topology evidence="1">Multi-pass membrane protein</topology>
    </subcellularLocation>
</comment>
<dbReference type="OrthoDB" id="4484751at2"/>
<dbReference type="Pfam" id="PF07690">
    <property type="entry name" value="MFS_1"/>
    <property type="match status" value="1"/>
</dbReference>
<feature type="transmembrane region" description="Helical" evidence="8">
    <location>
        <begin position="408"/>
        <end position="428"/>
    </location>
</feature>
<evidence type="ECO:0000256" key="4">
    <source>
        <dbReference type="ARBA" id="ARBA00022989"/>
    </source>
</evidence>
<feature type="transmembrane region" description="Helical" evidence="8">
    <location>
        <begin position="209"/>
        <end position="228"/>
    </location>
</feature>
<dbReference type="PROSITE" id="PS50850">
    <property type="entry name" value="MFS"/>
    <property type="match status" value="1"/>
</dbReference>
<dbReference type="PANTHER" id="PTHR42718">
    <property type="entry name" value="MAJOR FACILITATOR SUPERFAMILY MULTIDRUG TRANSPORTER MFSC"/>
    <property type="match status" value="1"/>
</dbReference>
<dbReference type="SUPFAM" id="SSF103473">
    <property type="entry name" value="MFS general substrate transporter"/>
    <property type="match status" value="1"/>
</dbReference>
<evidence type="ECO:0000256" key="3">
    <source>
        <dbReference type="ARBA" id="ARBA00022692"/>
    </source>
</evidence>
<name>A0A5N6A9W4_9ACTN</name>
<feature type="transmembrane region" description="Helical" evidence="8">
    <location>
        <begin position="21"/>
        <end position="45"/>
    </location>
</feature>
<comment type="caution">
    <text evidence="10">The sequence shown here is derived from an EMBL/GenBank/DDBJ whole genome shotgun (WGS) entry which is preliminary data.</text>
</comment>
<feature type="transmembrane region" description="Helical" evidence="8">
    <location>
        <begin position="113"/>
        <end position="132"/>
    </location>
</feature>
<evidence type="ECO:0000256" key="7">
    <source>
        <dbReference type="SAM" id="MobiDB-lite"/>
    </source>
</evidence>
<dbReference type="EMBL" id="VDLY02000009">
    <property type="protein sequence ID" value="KAB8164619.1"/>
    <property type="molecule type" value="Genomic_DNA"/>
</dbReference>
<evidence type="ECO:0000313" key="10">
    <source>
        <dbReference type="EMBL" id="KAB8164619.1"/>
    </source>
</evidence>
<dbReference type="Gene3D" id="1.20.1720.10">
    <property type="entry name" value="Multidrug resistance protein D"/>
    <property type="match status" value="1"/>
</dbReference>
<dbReference type="PANTHER" id="PTHR42718:SF9">
    <property type="entry name" value="MAJOR FACILITATOR SUPERFAMILY MULTIDRUG TRANSPORTER MFSC"/>
    <property type="match status" value="1"/>
</dbReference>